<sequence length="181" mass="19596">MERTIINPVIKDQVTFTQTARTTNGRITTLQVTLMPGGGTPLHYHRNFSETFIVVTGALTITMKKETLVLGAGQKLTVAPGQWHRFSNVSPEPVVFTTVVLPGSEGFENALRILYGLAGDRKTDKKGIPKSLLALAVVSKISDMRPAGAGALMIPFFGLLNFIAGISGLQKKLVNRYCSHT</sequence>
<protein>
    <submittedName>
        <fullName evidence="3">Cupin domain-containing protein</fullName>
    </submittedName>
</protein>
<dbReference type="InterPro" id="IPR014710">
    <property type="entry name" value="RmlC-like_jellyroll"/>
</dbReference>
<keyword evidence="1" id="KW-1133">Transmembrane helix</keyword>
<accession>A0ABS8PQB7</accession>
<keyword evidence="1" id="KW-0472">Membrane</keyword>
<feature type="domain" description="Cupin type-2" evidence="2">
    <location>
        <begin position="32"/>
        <end position="99"/>
    </location>
</feature>
<dbReference type="Gene3D" id="2.60.120.10">
    <property type="entry name" value="Jelly Rolls"/>
    <property type="match status" value="1"/>
</dbReference>
<comment type="caution">
    <text evidence="3">The sequence shown here is derived from an EMBL/GenBank/DDBJ whole genome shotgun (WGS) entry which is preliminary data.</text>
</comment>
<dbReference type="RefSeq" id="WP_231004528.1">
    <property type="nucleotide sequence ID" value="NZ_JAJNEC010000005.1"/>
</dbReference>
<evidence type="ECO:0000256" key="1">
    <source>
        <dbReference type="SAM" id="Phobius"/>
    </source>
</evidence>
<dbReference type="InterPro" id="IPR053146">
    <property type="entry name" value="QDO-like"/>
</dbReference>
<feature type="transmembrane region" description="Helical" evidence="1">
    <location>
        <begin position="147"/>
        <end position="169"/>
    </location>
</feature>
<dbReference type="PANTHER" id="PTHR36440">
    <property type="entry name" value="PUTATIVE (AFU_ORTHOLOGUE AFUA_8G07350)-RELATED"/>
    <property type="match status" value="1"/>
</dbReference>
<reference evidence="3 4" key="1">
    <citation type="submission" date="2021-11" db="EMBL/GenBank/DDBJ databases">
        <title>Genomic of Niabella pedocola.</title>
        <authorList>
            <person name="Wu T."/>
        </authorList>
    </citation>
    <scope>NUCLEOTIDE SEQUENCE [LARGE SCALE GENOMIC DNA]</scope>
    <source>
        <strain evidence="3 4">JCM 31011</strain>
    </source>
</reference>
<dbReference type="PANTHER" id="PTHR36440:SF1">
    <property type="entry name" value="PUTATIVE (AFU_ORTHOLOGUE AFUA_8G07350)-RELATED"/>
    <property type="match status" value="1"/>
</dbReference>
<proteinExistence type="predicted"/>
<dbReference type="InterPro" id="IPR011051">
    <property type="entry name" value="RmlC_Cupin_sf"/>
</dbReference>
<evidence type="ECO:0000259" key="2">
    <source>
        <dbReference type="Pfam" id="PF07883"/>
    </source>
</evidence>
<evidence type="ECO:0000313" key="4">
    <source>
        <dbReference type="Proteomes" id="UP001199816"/>
    </source>
</evidence>
<dbReference type="InterPro" id="IPR013096">
    <property type="entry name" value="Cupin_2"/>
</dbReference>
<dbReference type="Pfam" id="PF07883">
    <property type="entry name" value="Cupin_2"/>
    <property type="match status" value="1"/>
</dbReference>
<dbReference type="SUPFAM" id="SSF51182">
    <property type="entry name" value="RmlC-like cupins"/>
    <property type="match status" value="1"/>
</dbReference>
<organism evidence="3 4">
    <name type="scientific">Niabella pedocola</name>
    <dbReference type="NCBI Taxonomy" id="1752077"/>
    <lineage>
        <taxon>Bacteria</taxon>
        <taxon>Pseudomonadati</taxon>
        <taxon>Bacteroidota</taxon>
        <taxon>Chitinophagia</taxon>
        <taxon>Chitinophagales</taxon>
        <taxon>Chitinophagaceae</taxon>
        <taxon>Niabella</taxon>
    </lineage>
</organism>
<dbReference type="EMBL" id="JAJNEC010000005">
    <property type="protein sequence ID" value="MCD2423264.1"/>
    <property type="molecule type" value="Genomic_DNA"/>
</dbReference>
<keyword evidence="1" id="KW-0812">Transmembrane</keyword>
<evidence type="ECO:0000313" key="3">
    <source>
        <dbReference type="EMBL" id="MCD2423264.1"/>
    </source>
</evidence>
<name>A0ABS8PQB7_9BACT</name>
<dbReference type="Proteomes" id="UP001199816">
    <property type="component" value="Unassembled WGS sequence"/>
</dbReference>
<keyword evidence="4" id="KW-1185">Reference proteome</keyword>
<gene>
    <name evidence="3" type="ORF">LQ567_10875</name>
</gene>